<evidence type="ECO:0000313" key="2">
    <source>
        <dbReference type="Proteomes" id="UP000243217"/>
    </source>
</evidence>
<comment type="caution">
    <text evidence="1">The sequence shown here is derived from an EMBL/GenBank/DDBJ whole genome shotgun (WGS) entry which is preliminary data.</text>
</comment>
<evidence type="ECO:0000313" key="1">
    <source>
        <dbReference type="EMBL" id="OQR81301.1"/>
    </source>
</evidence>
<dbReference type="EMBL" id="JNBS01005045">
    <property type="protein sequence ID" value="OQR81301.1"/>
    <property type="molecule type" value="Genomic_DNA"/>
</dbReference>
<keyword evidence="2" id="KW-1185">Reference proteome</keyword>
<dbReference type="InterPro" id="IPR036770">
    <property type="entry name" value="Ankyrin_rpt-contain_sf"/>
</dbReference>
<dbReference type="Proteomes" id="UP000243217">
    <property type="component" value="Unassembled WGS sequence"/>
</dbReference>
<feature type="non-terminal residue" evidence="1">
    <location>
        <position position="391"/>
    </location>
</feature>
<dbReference type="InterPro" id="IPR002110">
    <property type="entry name" value="Ankyrin_rpt"/>
</dbReference>
<dbReference type="STRING" id="74557.A0A1V9Y6F3"/>
<sequence>MDAVLRSRELLAVITAYQNGVSFDLYPLAQYYNQVCRASAIIRRASASRNLLKLIGGFADVFSPWYEEYGHQHLQRLFKSLPYLVSMCFNHAAYYGKMTLLRYLDAKHRRSASMNLANLAALNGQLTALTYLRQHNYEGFSPRTFQYAAQGGDIGTLAYLFGVYPDLAPASTHLVTEAAEAGKMALVEYLCYNHDPSMTRPDAMDGAAENGHLDILQFLYDEGFKCSPEAAVGAALQGHMEILYFLQSHNIVECNSLALLGATRNGHLDAVHFLYEKCAAPVDPGLLNVAITNGHLDLVCYLVANRKAMKLTISPEAIDEACGKGFLDMIKFLHWNTSPNEMTCTTRAMDQAAAHGHLQVVKFLDKYRKEGCTALAMDQAATGGYLDIIQY</sequence>
<protein>
    <submittedName>
        <fullName evidence="1">Uncharacterized protein</fullName>
    </submittedName>
</protein>
<organism evidence="1 2">
    <name type="scientific">Thraustotheca clavata</name>
    <dbReference type="NCBI Taxonomy" id="74557"/>
    <lineage>
        <taxon>Eukaryota</taxon>
        <taxon>Sar</taxon>
        <taxon>Stramenopiles</taxon>
        <taxon>Oomycota</taxon>
        <taxon>Saprolegniomycetes</taxon>
        <taxon>Saprolegniales</taxon>
        <taxon>Achlyaceae</taxon>
        <taxon>Thraustotheca</taxon>
    </lineage>
</organism>
<gene>
    <name evidence="1" type="ORF">THRCLA_11847</name>
</gene>
<dbReference type="OrthoDB" id="72129at2759"/>
<dbReference type="SUPFAM" id="SSF48403">
    <property type="entry name" value="Ankyrin repeat"/>
    <property type="match status" value="1"/>
</dbReference>
<dbReference type="AlphaFoldDB" id="A0A1V9Y6F3"/>
<accession>A0A1V9Y6F3</accession>
<dbReference type="PANTHER" id="PTHR46586:SF2">
    <property type="entry name" value="SWIM-TYPE DOMAIN-CONTAINING PROTEIN"/>
    <property type="match status" value="1"/>
</dbReference>
<dbReference type="PANTHER" id="PTHR46586">
    <property type="entry name" value="ANKYRIN REPEAT-CONTAINING PROTEIN"/>
    <property type="match status" value="1"/>
</dbReference>
<reference evidence="1 2" key="1">
    <citation type="journal article" date="2014" name="Genome Biol. Evol.">
        <title>The secreted proteins of Achlya hypogyna and Thraustotheca clavata identify the ancestral oomycete secretome and reveal gene acquisitions by horizontal gene transfer.</title>
        <authorList>
            <person name="Misner I."/>
            <person name="Blouin N."/>
            <person name="Leonard G."/>
            <person name="Richards T.A."/>
            <person name="Lane C.E."/>
        </authorList>
    </citation>
    <scope>NUCLEOTIDE SEQUENCE [LARGE SCALE GENOMIC DNA]</scope>
    <source>
        <strain evidence="1 2">ATCC 34112</strain>
    </source>
</reference>
<dbReference type="InterPro" id="IPR052050">
    <property type="entry name" value="SecEffector_AnkRepeat"/>
</dbReference>
<name>A0A1V9Y6F3_9STRA</name>
<proteinExistence type="predicted"/>
<dbReference type="Gene3D" id="1.25.40.20">
    <property type="entry name" value="Ankyrin repeat-containing domain"/>
    <property type="match status" value="3"/>
</dbReference>
<dbReference type="Pfam" id="PF12796">
    <property type="entry name" value="Ank_2"/>
    <property type="match status" value="1"/>
</dbReference>